<dbReference type="EMBL" id="BMFG01000005">
    <property type="protein sequence ID" value="GGD26450.1"/>
    <property type="molecule type" value="Genomic_DNA"/>
</dbReference>
<gene>
    <name evidence="1" type="ORF">GCM10011343_15840</name>
</gene>
<sequence>MTIGGHLIDIHKVEVLKKIKYDAYKYECINKIRSHFYVIVPIIR</sequence>
<evidence type="ECO:0000313" key="2">
    <source>
        <dbReference type="Proteomes" id="UP000625735"/>
    </source>
</evidence>
<organism evidence="1 2">
    <name type="scientific">Flavobacterium orientale</name>
    <dbReference type="NCBI Taxonomy" id="1756020"/>
    <lineage>
        <taxon>Bacteria</taxon>
        <taxon>Pseudomonadati</taxon>
        <taxon>Bacteroidota</taxon>
        <taxon>Flavobacteriia</taxon>
        <taxon>Flavobacteriales</taxon>
        <taxon>Flavobacteriaceae</taxon>
        <taxon>Flavobacterium</taxon>
    </lineage>
</organism>
<evidence type="ECO:0000313" key="1">
    <source>
        <dbReference type="EMBL" id="GGD26450.1"/>
    </source>
</evidence>
<proteinExistence type="predicted"/>
<keyword evidence="2" id="KW-1185">Reference proteome</keyword>
<reference evidence="1" key="1">
    <citation type="journal article" date="2014" name="Int. J. Syst. Evol. Microbiol.">
        <title>Complete genome sequence of Corynebacterium casei LMG S-19264T (=DSM 44701T), isolated from a smear-ripened cheese.</title>
        <authorList>
            <consortium name="US DOE Joint Genome Institute (JGI-PGF)"/>
            <person name="Walter F."/>
            <person name="Albersmeier A."/>
            <person name="Kalinowski J."/>
            <person name="Ruckert C."/>
        </authorList>
    </citation>
    <scope>NUCLEOTIDE SEQUENCE</scope>
    <source>
        <strain evidence="1">CGMCC 1.12506</strain>
    </source>
</reference>
<name>A0A916Y1J8_9FLAO</name>
<comment type="caution">
    <text evidence="1">The sequence shown here is derived from an EMBL/GenBank/DDBJ whole genome shotgun (WGS) entry which is preliminary data.</text>
</comment>
<protein>
    <submittedName>
        <fullName evidence="1">Uncharacterized protein</fullName>
    </submittedName>
</protein>
<reference evidence="1" key="2">
    <citation type="submission" date="2020-09" db="EMBL/GenBank/DDBJ databases">
        <authorList>
            <person name="Sun Q."/>
            <person name="Zhou Y."/>
        </authorList>
    </citation>
    <scope>NUCLEOTIDE SEQUENCE</scope>
    <source>
        <strain evidence="1">CGMCC 1.12506</strain>
    </source>
</reference>
<dbReference type="Proteomes" id="UP000625735">
    <property type="component" value="Unassembled WGS sequence"/>
</dbReference>
<dbReference type="AlphaFoldDB" id="A0A916Y1J8"/>
<accession>A0A916Y1J8</accession>